<evidence type="ECO:0000259" key="18">
    <source>
        <dbReference type="Pfam" id="PF00122"/>
    </source>
</evidence>
<sequence>MTTNTTPRVERDATAGSHDENHGDVTLGDATTTTKRVGGGLLDPKMLLHSIPDAVKKLDPRTLWHNPVMFVVEVGAVWSTVLAVAEPSWFGWLTVGWLWLTVIFANLAEAVAEGRGKAQADSLRRAKADTVARRLVGWAPSVPGTEEEVAAPLLRQGDVVVVEAGQVIPGDGDVVEGIASVDESAITGESAPVIRESGGDRSAVTGGTTVLSDRIVVKITQKPGESFIDRMIALVEGANRQKTPNEIALNILLAALTLIFVFAVATLQPLAIFSKGNNPGVPDSLALNGDGISGIVMVALLVCLIPTTIGALLSAIGIAGMDRLVQRNVLAMSGRAVEAAGDVNVLLLDKTGTITLGNRQAGAFLQLDGVTPERFADAAQLSSLADETPEGRSIVVFAKERFGLRARAASELVDAQWIEFTAATRMSGVDLGDGHQLRKGAAASVADWVRANGGTVPPELGAIVDEVSSAGGTPLVVGELRDGTARALGVIHLKDVVKPGMRERFDEMRRMGIRTVMITGDNPLTAKAIADEAGVDDFLAEATPEDKLALIKREQEGGKLVAMTGDGTNDAPALAQADVGVAMNTGTSAAKEAGNMVDLDSDPTKLIEIVEIGKQLLITRGALTTFSIANDIAKYFAIIPALFVTLFPGLDLLNVMRLHSPQSAILSAVIFNAVVIIALIPLSLKGVRYTPSSASKLLSRNLYVYGLGGIIAPFIGIKLIDLVVQLIPGMS</sequence>
<keyword evidence="11 16" id="KW-0630">Potassium</keyword>
<evidence type="ECO:0000256" key="17">
    <source>
        <dbReference type="SAM" id="MobiDB-lite"/>
    </source>
</evidence>
<feature type="binding site" evidence="16">
    <location>
        <position position="570"/>
    </location>
    <ligand>
        <name>Mg(2+)</name>
        <dbReference type="ChEBI" id="CHEBI:18420"/>
    </ligand>
</feature>
<evidence type="ECO:0000313" key="20">
    <source>
        <dbReference type="Proteomes" id="UP000315759"/>
    </source>
</evidence>
<dbReference type="InterPro" id="IPR008250">
    <property type="entry name" value="ATPase_P-typ_transduc_dom_A_sf"/>
</dbReference>
<evidence type="ECO:0000256" key="15">
    <source>
        <dbReference type="ARBA" id="ARBA00023136"/>
    </source>
</evidence>
<evidence type="ECO:0000256" key="16">
    <source>
        <dbReference type="HAMAP-Rule" id="MF_00285"/>
    </source>
</evidence>
<protein>
    <recommendedName>
        <fullName evidence="16">Potassium-transporting ATPase ATP-binding subunit</fullName>
        <ecNumber evidence="16">7.2.2.6</ecNumber>
    </recommendedName>
    <alternativeName>
        <fullName evidence="16">ATP phosphohydrolase [potassium-transporting] B chain</fullName>
    </alternativeName>
    <alternativeName>
        <fullName evidence="16">Potassium-binding and translocating subunit B</fullName>
    </alternativeName>
    <alternativeName>
        <fullName evidence="16">Potassium-translocating ATPase B chain</fullName>
    </alternativeName>
</protein>
<comment type="function">
    <text evidence="16">Part of the high-affinity ATP-driven potassium transport (or Kdp) system, which catalyzes the hydrolysis of ATP coupled with the electrogenic transport of potassium into the cytoplasm. This subunit is responsible for energy coupling to the transport system and for the release of the potassium ions to the cytoplasm.</text>
</comment>
<dbReference type="PROSITE" id="PS00154">
    <property type="entry name" value="ATPASE_E1_E2"/>
    <property type="match status" value="1"/>
</dbReference>
<evidence type="ECO:0000256" key="6">
    <source>
        <dbReference type="ARBA" id="ARBA00022692"/>
    </source>
</evidence>
<dbReference type="GO" id="GO:0000287">
    <property type="term" value="F:magnesium ion binding"/>
    <property type="evidence" value="ECO:0007669"/>
    <property type="project" value="UniProtKB-UniRule"/>
</dbReference>
<feature type="compositionally biased region" description="Basic and acidic residues" evidence="17">
    <location>
        <begin position="8"/>
        <end position="23"/>
    </location>
</feature>
<gene>
    <name evidence="16 19" type="primary">kdpB</name>
    <name evidence="19" type="ORF">D8S82_27830</name>
</gene>
<dbReference type="GO" id="GO:0016887">
    <property type="term" value="F:ATP hydrolysis activity"/>
    <property type="evidence" value="ECO:0007669"/>
    <property type="project" value="InterPro"/>
</dbReference>
<dbReference type="EMBL" id="VIFX01000048">
    <property type="protein sequence ID" value="TQR83242.1"/>
    <property type="molecule type" value="Genomic_DNA"/>
</dbReference>
<feature type="transmembrane region" description="Helical" evidence="16">
    <location>
        <begin position="89"/>
        <end position="108"/>
    </location>
</feature>
<feature type="domain" description="P-type ATPase A" evidence="18">
    <location>
        <begin position="144"/>
        <end position="236"/>
    </location>
</feature>
<evidence type="ECO:0000256" key="8">
    <source>
        <dbReference type="ARBA" id="ARBA00022741"/>
    </source>
</evidence>
<dbReference type="Proteomes" id="UP000315759">
    <property type="component" value="Unassembled WGS sequence"/>
</dbReference>
<keyword evidence="9 16" id="KW-0067">ATP-binding</keyword>
<comment type="similarity">
    <text evidence="16">Belongs to the cation transport ATPase (P-type) (TC 3.A.3) family. Type IA subfamily.</text>
</comment>
<dbReference type="SFLD" id="SFLDS00003">
    <property type="entry name" value="Haloacid_Dehalogenase"/>
    <property type="match status" value="1"/>
</dbReference>
<dbReference type="SFLD" id="SFLDG00002">
    <property type="entry name" value="C1.7:_P-type_atpase_like"/>
    <property type="match status" value="1"/>
</dbReference>
<feature type="binding site" evidence="16">
    <location>
        <position position="439"/>
    </location>
    <ligand>
        <name>ATP</name>
        <dbReference type="ChEBI" id="CHEBI:30616"/>
    </ligand>
</feature>
<evidence type="ECO:0000256" key="4">
    <source>
        <dbReference type="ARBA" id="ARBA00022538"/>
    </source>
</evidence>
<feature type="binding site" evidence="16">
    <location>
        <begin position="420"/>
        <end position="427"/>
    </location>
    <ligand>
        <name>ATP</name>
        <dbReference type="ChEBI" id="CHEBI:30616"/>
    </ligand>
</feature>
<comment type="catalytic activity">
    <reaction evidence="16">
        <text>K(+)(out) + ATP + H2O = K(+)(in) + ADP + phosphate + H(+)</text>
        <dbReference type="Rhea" id="RHEA:16777"/>
        <dbReference type="ChEBI" id="CHEBI:15377"/>
        <dbReference type="ChEBI" id="CHEBI:15378"/>
        <dbReference type="ChEBI" id="CHEBI:29103"/>
        <dbReference type="ChEBI" id="CHEBI:30616"/>
        <dbReference type="ChEBI" id="CHEBI:43474"/>
        <dbReference type="ChEBI" id="CHEBI:456216"/>
        <dbReference type="EC" id="7.2.2.6"/>
    </reaction>
</comment>
<dbReference type="SUPFAM" id="SSF81665">
    <property type="entry name" value="Calcium ATPase, transmembrane domain M"/>
    <property type="match status" value="1"/>
</dbReference>
<dbReference type="InterPro" id="IPR023214">
    <property type="entry name" value="HAD_sf"/>
</dbReference>
<dbReference type="NCBIfam" id="TIGR01497">
    <property type="entry name" value="kdpB"/>
    <property type="match status" value="1"/>
</dbReference>
<comment type="caution">
    <text evidence="19">The sequence shown here is derived from an EMBL/GenBank/DDBJ whole genome shotgun (WGS) entry which is preliminary data.</text>
</comment>
<feature type="binding site" evidence="16">
    <location>
        <position position="390"/>
    </location>
    <ligand>
        <name>ATP</name>
        <dbReference type="ChEBI" id="CHEBI:30616"/>
    </ligand>
</feature>
<dbReference type="FunFam" id="2.70.150.10:FF:000033">
    <property type="entry name" value="Potassium-transporting ATPase ATP-binding subunit"/>
    <property type="match status" value="1"/>
</dbReference>
<dbReference type="Gene3D" id="3.40.1110.10">
    <property type="entry name" value="Calcium-transporting ATPase, cytoplasmic domain N"/>
    <property type="match status" value="1"/>
</dbReference>
<dbReference type="InterPro" id="IPR036412">
    <property type="entry name" value="HAD-like_sf"/>
</dbReference>
<dbReference type="SUPFAM" id="SSF56784">
    <property type="entry name" value="HAD-like"/>
    <property type="match status" value="1"/>
</dbReference>
<dbReference type="InterPro" id="IPR006391">
    <property type="entry name" value="P-type_ATPase_bsu_IA"/>
</dbReference>
<dbReference type="PANTHER" id="PTHR43743">
    <property type="entry name" value="POTASSIUM-TRANSPORTING ATPASE ATP-BINDING SUBUNIT"/>
    <property type="match status" value="1"/>
</dbReference>
<feature type="binding site" evidence="16">
    <location>
        <position position="386"/>
    </location>
    <ligand>
        <name>ATP</name>
        <dbReference type="ChEBI" id="CHEBI:30616"/>
    </ligand>
</feature>
<evidence type="ECO:0000313" key="19">
    <source>
        <dbReference type="EMBL" id="TQR83242.1"/>
    </source>
</evidence>
<keyword evidence="4 16" id="KW-0633">Potassium transport</keyword>
<feature type="active site" description="4-aspartylphosphate intermediate" evidence="16">
    <location>
        <position position="349"/>
    </location>
</feature>
<feature type="transmembrane region" description="Helical" evidence="16">
    <location>
        <begin position="632"/>
        <end position="650"/>
    </location>
</feature>
<keyword evidence="2 16" id="KW-0813">Transport</keyword>
<keyword evidence="8 16" id="KW-0547">Nucleotide-binding</keyword>
<dbReference type="AlphaFoldDB" id="A0A544VTC6"/>
<evidence type="ECO:0000256" key="10">
    <source>
        <dbReference type="ARBA" id="ARBA00022842"/>
    </source>
</evidence>
<dbReference type="InterPro" id="IPR044492">
    <property type="entry name" value="P_typ_ATPase_HD_dom"/>
</dbReference>
<evidence type="ECO:0000256" key="14">
    <source>
        <dbReference type="ARBA" id="ARBA00023065"/>
    </source>
</evidence>
<dbReference type="FunFam" id="3.40.1110.10:FF:000007">
    <property type="entry name" value="Potassium-transporting ATPase ATP-binding subunit"/>
    <property type="match status" value="1"/>
</dbReference>
<dbReference type="NCBIfam" id="TIGR01494">
    <property type="entry name" value="ATPase_P-type"/>
    <property type="match status" value="1"/>
</dbReference>
<dbReference type="InterPro" id="IPR001757">
    <property type="entry name" value="P_typ_ATPase"/>
</dbReference>
<feature type="transmembrane region" description="Helical" evidence="16">
    <location>
        <begin position="63"/>
        <end position="83"/>
    </location>
</feature>
<keyword evidence="6 16" id="KW-0812">Transmembrane</keyword>
<evidence type="ECO:0000256" key="13">
    <source>
        <dbReference type="ARBA" id="ARBA00022989"/>
    </source>
</evidence>
<dbReference type="EC" id="7.2.2.6" evidence="16"/>
<feature type="transmembrane region" description="Helical" evidence="16">
    <location>
        <begin position="247"/>
        <end position="272"/>
    </location>
</feature>
<dbReference type="Gene3D" id="3.40.50.1000">
    <property type="entry name" value="HAD superfamily/HAD-like"/>
    <property type="match status" value="1"/>
</dbReference>
<keyword evidence="12 16" id="KW-1278">Translocase</keyword>
<evidence type="ECO:0000256" key="5">
    <source>
        <dbReference type="ARBA" id="ARBA00022553"/>
    </source>
</evidence>
<keyword evidence="15 16" id="KW-0472">Membrane</keyword>
<organism evidence="19 20">
    <name type="scientific">Mycolicibacterium hodleri</name>
    <dbReference type="NCBI Taxonomy" id="49897"/>
    <lineage>
        <taxon>Bacteria</taxon>
        <taxon>Bacillati</taxon>
        <taxon>Actinomycetota</taxon>
        <taxon>Actinomycetes</taxon>
        <taxon>Mycobacteriales</taxon>
        <taxon>Mycobacteriaceae</taxon>
        <taxon>Mycolicibacterium</taxon>
    </lineage>
</organism>
<evidence type="ECO:0000256" key="12">
    <source>
        <dbReference type="ARBA" id="ARBA00022967"/>
    </source>
</evidence>
<keyword evidence="5 16" id="KW-0597">Phosphoprotein</keyword>
<dbReference type="CDD" id="cd02078">
    <property type="entry name" value="P-type_ATPase_K"/>
    <property type="match status" value="1"/>
</dbReference>
<evidence type="ECO:0000256" key="3">
    <source>
        <dbReference type="ARBA" id="ARBA00022475"/>
    </source>
</evidence>
<feature type="transmembrane region" description="Helical" evidence="16">
    <location>
        <begin position="292"/>
        <end position="318"/>
    </location>
</feature>
<dbReference type="Gene3D" id="2.70.150.10">
    <property type="entry name" value="Calcium-transporting ATPase, cytoplasmic transduction domain A"/>
    <property type="match status" value="1"/>
</dbReference>
<reference evidence="19 20" key="1">
    <citation type="submission" date="2018-10" db="EMBL/GenBank/DDBJ databases">
        <title>Draft genome of Mycobacterium hodleri strain B.</title>
        <authorList>
            <person name="Amande T.J."/>
            <person name="Mcgenity T.J."/>
        </authorList>
    </citation>
    <scope>NUCLEOTIDE SEQUENCE [LARGE SCALE GENOMIC DNA]</scope>
    <source>
        <strain evidence="19 20">B</strain>
    </source>
</reference>
<feature type="transmembrane region" description="Helical" evidence="16">
    <location>
        <begin position="662"/>
        <end position="682"/>
    </location>
</feature>
<keyword evidence="7 16" id="KW-0479">Metal-binding</keyword>
<dbReference type="InterPro" id="IPR023298">
    <property type="entry name" value="ATPase_P-typ_TM_dom_sf"/>
</dbReference>
<comment type="subcellular location">
    <subcellularLocation>
        <location evidence="1 16">Cell membrane</location>
        <topology evidence="1 16">Multi-pass membrane protein</topology>
    </subcellularLocation>
</comment>
<name>A0A544VTC6_9MYCO</name>
<accession>A0A544VTC6</accession>
<dbReference type="GO" id="GO:0008556">
    <property type="term" value="F:P-type potassium transmembrane transporter activity"/>
    <property type="evidence" value="ECO:0007669"/>
    <property type="project" value="UniProtKB-UniRule"/>
</dbReference>
<evidence type="ECO:0000256" key="2">
    <source>
        <dbReference type="ARBA" id="ARBA00022448"/>
    </source>
</evidence>
<evidence type="ECO:0000256" key="11">
    <source>
        <dbReference type="ARBA" id="ARBA00022958"/>
    </source>
</evidence>
<dbReference type="Pfam" id="PF00702">
    <property type="entry name" value="Hydrolase"/>
    <property type="match status" value="1"/>
</dbReference>
<evidence type="ECO:0000256" key="7">
    <source>
        <dbReference type="ARBA" id="ARBA00022723"/>
    </source>
</evidence>
<keyword evidence="10 16" id="KW-0460">Magnesium</keyword>
<keyword evidence="13 16" id="KW-1133">Transmembrane helix</keyword>
<dbReference type="PANTHER" id="PTHR43743:SF1">
    <property type="entry name" value="POTASSIUM-TRANSPORTING ATPASE ATP-BINDING SUBUNIT"/>
    <property type="match status" value="1"/>
</dbReference>
<evidence type="ECO:0000256" key="9">
    <source>
        <dbReference type="ARBA" id="ARBA00022840"/>
    </source>
</evidence>
<dbReference type="GO" id="GO:0005886">
    <property type="term" value="C:plasma membrane"/>
    <property type="evidence" value="ECO:0007669"/>
    <property type="project" value="UniProtKB-SubCell"/>
</dbReference>
<dbReference type="InterPro" id="IPR023299">
    <property type="entry name" value="ATPase_P-typ_cyto_dom_N"/>
</dbReference>
<dbReference type="HAMAP" id="MF_00285">
    <property type="entry name" value="KdpB"/>
    <property type="match status" value="1"/>
</dbReference>
<feature type="binding site" evidence="16">
    <location>
        <position position="566"/>
    </location>
    <ligand>
        <name>Mg(2+)</name>
        <dbReference type="ChEBI" id="CHEBI:18420"/>
    </ligand>
</feature>
<feature type="transmembrane region" description="Helical" evidence="16">
    <location>
        <begin position="702"/>
        <end position="727"/>
    </location>
</feature>
<keyword evidence="20" id="KW-1185">Reference proteome</keyword>
<keyword evidence="14 16" id="KW-0406">Ion transport</keyword>
<keyword evidence="3 16" id="KW-1003">Cell membrane</keyword>
<evidence type="ECO:0000256" key="1">
    <source>
        <dbReference type="ARBA" id="ARBA00004651"/>
    </source>
</evidence>
<comment type="subunit">
    <text evidence="16">The system is composed of three essential subunits: KdpA, KdpB and KdpC.</text>
</comment>
<dbReference type="SUPFAM" id="SSF81653">
    <property type="entry name" value="Calcium ATPase, transduction domain A"/>
    <property type="match status" value="1"/>
</dbReference>
<dbReference type="PRINTS" id="PR00119">
    <property type="entry name" value="CATATPASE"/>
</dbReference>
<proteinExistence type="inferred from homology"/>
<dbReference type="InterPro" id="IPR018303">
    <property type="entry name" value="ATPase_P-typ_P_site"/>
</dbReference>
<dbReference type="InterPro" id="IPR059000">
    <property type="entry name" value="ATPase_P-type_domA"/>
</dbReference>
<dbReference type="GO" id="GO:0005524">
    <property type="term" value="F:ATP binding"/>
    <property type="evidence" value="ECO:0007669"/>
    <property type="project" value="UniProtKB-UniRule"/>
</dbReference>
<feature type="region of interest" description="Disordered" evidence="17">
    <location>
        <begin position="1"/>
        <end position="32"/>
    </location>
</feature>
<dbReference type="SFLD" id="SFLDF00027">
    <property type="entry name" value="p-type_atpase"/>
    <property type="match status" value="1"/>
</dbReference>
<dbReference type="Pfam" id="PF00122">
    <property type="entry name" value="E1-E2_ATPase"/>
    <property type="match status" value="1"/>
</dbReference>